<reference evidence="2 3" key="1">
    <citation type="submission" date="2020-02" db="EMBL/GenBank/DDBJ databases">
        <title>Draft genome sequence of Haematococcus lacustris strain NIES-144.</title>
        <authorList>
            <person name="Morimoto D."/>
            <person name="Nakagawa S."/>
            <person name="Yoshida T."/>
            <person name="Sawayama S."/>
        </authorList>
    </citation>
    <scope>NUCLEOTIDE SEQUENCE [LARGE SCALE GENOMIC DNA]</scope>
    <source>
        <strain evidence="2 3">NIES-144</strain>
    </source>
</reference>
<organism evidence="2 3">
    <name type="scientific">Haematococcus lacustris</name>
    <name type="common">Green alga</name>
    <name type="synonym">Haematococcus pluvialis</name>
    <dbReference type="NCBI Taxonomy" id="44745"/>
    <lineage>
        <taxon>Eukaryota</taxon>
        <taxon>Viridiplantae</taxon>
        <taxon>Chlorophyta</taxon>
        <taxon>core chlorophytes</taxon>
        <taxon>Chlorophyceae</taxon>
        <taxon>CS clade</taxon>
        <taxon>Chlamydomonadales</taxon>
        <taxon>Haematococcaceae</taxon>
        <taxon>Haematococcus</taxon>
    </lineage>
</organism>
<feature type="domain" description="Replication protein A 70 kDa DNA-binding subunit B/D first OB fold" evidence="1">
    <location>
        <begin position="12"/>
        <end position="59"/>
    </location>
</feature>
<proteinExistence type="predicted"/>
<comment type="caution">
    <text evidence="2">The sequence shown here is derived from an EMBL/GenBank/DDBJ whole genome shotgun (WGS) entry which is preliminary data.</text>
</comment>
<accession>A0A699ZUX3</accession>
<dbReference type="Gene3D" id="2.40.50.140">
    <property type="entry name" value="Nucleic acid-binding proteins"/>
    <property type="match status" value="1"/>
</dbReference>
<dbReference type="InterPro" id="IPR012340">
    <property type="entry name" value="NA-bd_OB-fold"/>
</dbReference>
<evidence type="ECO:0000313" key="2">
    <source>
        <dbReference type="EMBL" id="GFH19752.1"/>
    </source>
</evidence>
<dbReference type="AlphaFoldDB" id="A0A699ZUX3"/>
<sequence>GHSIQGTFWGPQAERCSVTLDEGKVYVVERFTVKPANKQYSSLKNDYELVFSEKTEVCEAAEQAEAITMTALVDVVPIEQLPRYLTRK</sequence>
<dbReference type="Proteomes" id="UP000485058">
    <property type="component" value="Unassembled WGS sequence"/>
</dbReference>
<dbReference type="InterPro" id="IPR003871">
    <property type="entry name" value="RFA1B/D_OB_1st"/>
</dbReference>
<feature type="non-terminal residue" evidence="2">
    <location>
        <position position="1"/>
    </location>
</feature>
<dbReference type="SUPFAM" id="SSF50249">
    <property type="entry name" value="Nucleic acid-binding proteins"/>
    <property type="match status" value="1"/>
</dbReference>
<dbReference type="Pfam" id="PF02721">
    <property type="entry name" value="DUF223"/>
    <property type="match status" value="1"/>
</dbReference>
<keyword evidence="3" id="KW-1185">Reference proteome</keyword>
<dbReference type="EMBL" id="BLLF01001515">
    <property type="protein sequence ID" value="GFH19752.1"/>
    <property type="molecule type" value="Genomic_DNA"/>
</dbReference>
<name>A0A699ZUX3_HAELA</name>
<evidence type="ECO:0000259" key="1">
    <source>
        <dbReference type="Pfam" id="PF02721"/>
    </source>
</evidence>
<feature type="non-terminal residue" evidence="2">
    <location>
        <position position="88"/>
    </location>
</feature>
<protein>
    <recommendedName>
        <fullName evidence="1">Replication protein A 70 kDa DNA-binding subunit B/D first OB fold domain-containing protein</fullName>
    </recommendedName>
</protein>
<evidence type="ECO:0000313" key="3">
    <source>
        <dbReference type="Proteomes" id="UP000485058"/>
    </source>
</evidence>
<gene>
    <name evidence="2" type="ORF">HaLaN_16758</name>
</gene>